<evidence type="ECO:0000256" key="2">
    <source>
        <dbReference type="SAM" id="MobiDB-lite"/>
    </source>
</evidence>
<dbReference type="GO" id="GO:0004197">
    <property type="term" value="F:cysteine-type endopeptidase activity"/>
    <property type="evidence" value="ECO:0007669"/>
    <property type="project" value="InterPro"/>
</dbReference>
<feature type="region of interest" description="Disordered" evidence="2">
    <location>
        <begin position="459"/>
        <end position="543"/>
    </location>
</feature>
<protein>
    <recommendedName>
        <fullName evidence="4">Caspase family p20 domain-containing protein</fullName>
    </recommendedName>
</protein>
<evidence type="ECO:0000256" key="3">
    <source>
        <dbReference type="SAM" id="SignalP"/>
    </source>
</evidence>
<dbReference type="PROSITE" id="PS50208">
    <property type="entry name" value="CASPASE_P20"/>
    <property type="match status" value="1"/>
</dbReference>
<dbReference type="InterPro" id="IPR015917">
    <property type="entry name" value="Pept_C14A"/>
</dbReference>
<dbReference type="InterPro" id="IPR052039">
    <property type="entry name" value="Caspase-related_regulators"/>
</dbReference>
<dbReference type="Gene3D" id="1.10.101.10">
    <property type="entry name" value="PGBD-like superfamily/PGBD"/>
    <property type="match status" value="1"/>
</dbReference>
<dbReference type="GO" id="GO:0006508">
    <property type="term" value="P:proteolysis"/>
    <property type="evidence" value="ECO:0007669"/>
    <property type="project" value="InterPro"/>
</dbReference>
<comment type="caution">
    <text evidence="5">The sequence shown here is derived from an EMBL/GenBank/DDBJ whole genome shotgun (WGS) entry which is preliminary data.</text>
</comment>
<dbReference type="EMBL" id="PXYK01000034">
    <property type="protein sequence ID" value="PSJ53182.1"/>
    <property type="molecule type" value="Genomic_DNA"/>
</dbReference>
<keyword evidence="3" id="KW-0732">Signal</keyword>
<feature type="chain" id="PRO_5015108860" description="Caspase family p20 domain-containing protein" evidence="3">
    <location>
        <begin position="24"/>
        <end position="565"/>
    </location>
</feature>
<dbReference type="RefSeq" id="WP_106775078.1">
    <property type="nucleotide sequence ID" value="NZ_PXYK01000034.1"/>
</dbReference>
<dbReference type="Pfam" id="PF00656">
    <property type="entry name" value="Peptidase_C14"/>
    <property type="match status" value="1"/>
</dbReference>
<feature type="compositionally biased region" description="Basic and acidic residues" evidence="2">
    <location>
        <begin position="519"/>
        <end position="535"/>
    </location>
</feature>
<feature type="compositionally biased region" description="Low complexity" evidence="2">
    <location>
        <begin position="466"/>
        <end position="478"/>
    </location>
</feature>
<dbReference type="InterPro" id="IPR001309">
    <property type="entry name" value="Pept_C14_p20"/>
</dbReference>
<dbReference type="SMART" id="SM00115">
    <property type="entry name" value="CASc"/>
    <property type="match status" value="1"/>
</dbReference>
<evidence type="ECO:0000259" key="4">
    <source>
        <dbReference type="PROSITE" id="PS50208"/>
    </source>
</evidence>
<dbReference type="SUPFAM" id="SSF47090">
    <property type="entry name" value="PGBD-like"/>
    <property type="match status" value="1"/>
</dbReference>
<name>A0A2P7RSL1_9HYPH</name>
<accession>A0A2P7RSL1</accession>
<dbReference type="PANTHER" id="PTHR22576">
    <property type="entry name" value="MUCOSA ASSOCIATED LYMPHOID TISSUE LYMPHOMA TRANSLOCATION PROTEIN 1/PARACASPASE"/>
    <property type="match status" value="1"/>
</dbReference>
<comment type="similarity">
    <text evidence="1">Belongs to the peptidase C14A family.</text>
</comment>
<sequence>MGRTLAFLAVLVTALLSVGQLAAATPDGKRVALVIGNSAYRHAVTLPNPKADAALMAKTLRAAGFTVVEGSDLDKAGMNALLDQFTEAAYEAEVALVYYAGHGLQVDGHNYLIPVDAQLEKAAQLQTRTVAIDKILSALPPDPAVAVVILDACRDNPLARTLARALPASRSSSLGAGLAAVQANGESSGSGGLLIAYATDPGAVAYDGKDINSPYTAALARHLTTPGLEIQSALTRVRAEVSDATKGAQRPWHNASLARELFLGGAAPRATVQPGQQLTLGSDAAPPAAKSDIDWTIEQKLWDEASKRNTVAHYELYLQQFPNGSFAKLASLNIDQLRQDGTHVAALAAPAGEATATASQIRTAVAIPDEVKQAPGTAETEAQLALDREGRIDLQLRLGALGHATGGADGALGPRSRSAIAGWQRQNGIAETTYLTPRQHMLLVVQTDPLMAKVRAQYESDKRQAAENQRQKANAAEAQRQKARKAAAAKAAEEPKKARKVARQAPQRKQPTARRQTRRPAERELVREVEREPVRESGGILGSPEGAAFVGGLVGGAIGRIIVDE</sequence>
<dbReference type="InterPro" id="IPR029030">
    <property type="entry name" value="Caspase-like_dom_sf"/>
</dbReference>
<evidence type="ECO:0000313" key="6">
    <source>
        <dbReference type="Proteomes" id="UP000241229"/>
    </source>
</evidence>
<proteinExistence type="inferred from homology"/>
<organism evidence="5 6">
    <name type="scientific">Kumtagia ephedrae</name>
    <dbReference type="NCBI Taxonomy" id="2116701"/>
    <lineage>
        <taxon>Bacteria</taxon>
        <taxon>Pseudomonadati</taxon>
        <taxon>Pseudomonadota</taxon>
        <taxon>Alphaproteobacteria</taxon>
        <taxon>Hyphomicrobiales</taxon>
        <taxon>Phyllobacteriaceae</taxon>
        <taxon>Kumtagia</taxon>
    </lineage>
</organism>
<dbReference type="InterPro" id="IPR002477">
    <property type="entry name" value="Peptidoglycan-bd-like"/>
</dbReference>
<dbReference type="Gene3D" id="3.40.50.1460">
    <property type="match status" value="1"/>
</dbReference>
<dbReference type="InterPro" id="IPR036365">
    <property type="entry name" value="PGBD-like_sf"/>
</dbReference>
<dbReference type="InterPro" id="IPR036366">
    <property type="entry name" value="PGBDSf"/>
</dbReference>
<dbReference type="Proteomes" id="UP000241229">
    <property type="component" value="Unassembled WGS sequence"/>
</dbReference>
<dbReference type="InterPro" id="IPR011600">
    <property type="entry name" value="Pept_C14_caspase"/>
</dbReference>
<reference evidence="5 6" key="1">
    <citation type="submission" date="2018-03" db="EMBL/GenBank/DDBJ databases">
        <title>The draft genome of Mesorhizobium sp. 6GN-30.</title>
        <authorList>
            <person name="Liu L."/>
            <person name="Li L."/>
            <person name="Wang T."/>
            <person name="Zhang X."/>
            <person name="Liang L."/>
        </authorList>
    </citation>
    <scope>NUCLEOTIDE SEQUENCE [LARGE SCALE GENOMIC DNA]</scope>
    <source>
        <strain evidence="5 6">6GN30</strain>
    </source>
</reference>
<dbReference type="Pfam" id="PF01471">
    <property type="entry name" value="PG_binding_1"/>
    <property type="match status" value="1"/>
</dbReference>
<evidence type="ECO:0000256" key="1">
    <source>
        <dbReference type="ARBA" id="ARBA00010134"/>
    </source>
</evidence>
<gene>
    <name evidence="5" type="ORF">C7I84_25740</name>
</gene>
<dbReference type="PANTHER" id="PTHR22576:SF37">
    <property type="entry name" value="MUCOSA-ASSOCIATED LYMPHOID TISSUE LYMPHOMA TRANSLOCATION PROTEIN 1"/>
    <property type="match status" value="1"/>
</dbReference>
<feature type="domain" description="Caspase family p20" evidence="4">
    <location>
        <begin position="28"/>
        <end position="105"/>
    </location>
</feature>
<feature type="signal peptide" evidence="3">
    <location>
        <begin position="1"/>
        <end position="23"/>
    </location>
</feature>
<evidence type="ECO:0000313" key="5">
    <source>
        <dbReference type="EMBL" id="PSJ53182.1"/>
    </source>
</evidence>
<dbReference type="SUPFAM" id="SSF52129">
    <property type="entry name" value="Caspase-like"/>
    <property type="match status" value="1"/>
</dbReference>
<dbReference type="OrthoDB" id="9816009at2"/>
<dbReference type="AlphaFoldDB" id="A0A2P7RSL1"/>
<keyword evidence="6" id="KW-1185">Reference proteome</keyword>